<dbReference type="PATRIC" id="fig|136160.3.peg.2130"/>
<dbReference type="PANTHER" id="PTHR43019">
    <property type="entry name" value="SERINE ENDOPROTEASE DEGS"/>
    <property type="match status" value="1"/>
</dbReference>
<feature type="region of interest" description="Disordered" evidence="2">
    <location>
        <begin position="1"/>
        <end position="37"/>
    </location>
</feature>
<dbReference type="InterPro" id="IPR043504">
    <property type="entry name" value="Peptidase_S1_PA_chymotrypsin"/>
</dbReference>
<dbReference type="RefSeq" id="WP_053431070.1">
    <property type="nucleotide sequence ID" value="NZ_CP040441.1"/>
</dbReference>
<keyword evidence="3" id="KW-0812">Transmembrane</keyword>
<feature type="transmembrane region" description="Helical" evidence="3">
    <location>
        <begin position="47"/>
        <end position="68"/>
    </location>
</feature>
<keyword evidence="1" id="KW-0720">Serine protease</keyword>
<dbReference type="SUPFAM" id="SSF50494">
    <property type="entry name" value="Trypsin-like serine proteases"/>
    <property type="match status" value="1"/>
</dbReference>
<evidence type="ECO:0000256" key="2">
    <source>
        <dbReference type="SAM" id="MobiDB-lite"/>
    </source>
</evidence>
<accession>A0A0M0KJM2</accession>
<keyword evidence="1" id="KW-0378">Hydrolase</keyword>
<dbReference type="InterPro" id="IPR009003">
    <property type="entry name" value="Peptidase_S1_PA"/>
</dbReference>
<evidence type="ECO:0000256" key="3">
    <source>
        <dbReference type="SAM" id="Phobius"/>
    </source>
</evidence>
<organism evidence="4">
    <name type="scientific">Halalkalibacterium halodurans</name>
    <name type="common">Bacillus halodurans</name>
    <dbReference type="NCBI Taxonomy" id="86665"/>
    <lineage>
        <taxon>Bacteria</taxon>
        <taxon>Bacillati</taxon>
        <taxon>Bacillota</taxon>
        <taxon>Bacilli</taxon>
        <taxon>Bacillales</taxon>
        <taxon>Bacillaceae</taxon>
        <taxon>Halalkalibacterium (ex Joshi et al. 2022)</taxon>
    </lineage>
</organism>
<keyword evidence="1" id="KW-0645">Protease</keyword>
<dbReference type="Gene3D" id="2.40.10.10">
    <property type="entry name" value="Trypsin-like serine proteases"/>
    <property type="match status" value="2"/>
</dbReference>
<dbReference type="GO" id="GO:0004252">
    <property type="term" value="F:serine-type endopeptidase activity"/>
    <property type="evidence" value="ECO:0007669"/>
    <property type="project" value="InterPro"/>
</dbReference>
<dbReference type="GO" id="GO:0006508">
    <property type="term" value="P:proteolysis"/>
    <property type="evidence" value="ECO:0007669"/>
    <property type="project" value="InterPro"/>
</dbReference>
<accession>A0A4Y7WUK9</accession>
<sequence>MRQNEKEPSEELDEEVEEPSIEDFFREEPPDEEEIQRKQRSRKLKKWIALLIAGFLILNAFGLLLNYVNADLWNLWQSTEELMEREEIQEMSEAVVTIHGHQSRGTGFAISGDGLILTNDHVIDELPSIIVAFPSGELYEGEVIWTDPALDVALLQIEAASVPHLPLSKEDAAVDDTIYVIGNPLSQSQIVNEGVVLEQTREHNVLQITNPIYPGHSGSPVINEQGEVVGVVYARPTASSRMDEGSTRGLAVPISDILPLLNEH</sequence>
<dbReference type="PRINTS" id="PR00834">
    <property type="entry name" value="PROTEASES2C"/>
</dbReference>
<evidence type="ECO:0000313" key="4">
    <source>
        <dbReference type="EMBL" id="KOO38970.1"/>
    </source>
</evidence>
<proteinExistence type="predicted"/>
<gene>
    <name evidence="4" type="ORF">AMD02_08915</name>
</gene>
<feature type="compositionally biased region" description="Acidic residues" evidence="2">
    <location>
        <begin position="10"/>
        <end position="21"/>
    </location>
</feature>
<dbReference type="GeneID" id="87597732"/>
<reference evidence="4" key="1">
    <citation type="submission" date="2015-08" db="EMBL/GenBank/DDBJ databases">
        <title>Complete DNA Sequence of Pseudomonas syringae pv. actinidiae, the Causal Agent of Kiwifruit Canker Disease.</title>
        <authorList>
            <person name="Rikkerink E.H.A."/>
            <person name="Fineran P.C."/>
        </authorList>
    </citation>
    <scope>NUCLEOTIDE SEQUENCE</scope>
    <source>
        <strain evidence="4">DSM 13666</strain>
    </source>
</reference>
<dbReference type="AlphaFoldDB" id="A0A0M0KJM2"/>
<dbReference type="Pfam" id="PF13365">
    <property type="entry name" value="Trypsin_2"/>
    <property type="match status" value="1"/>
</dbReference>
<dbReference type="InterPro" id="IPR001940">
    <property type="entry name" value="Peptidase_S1C"/>
</dbReference>
<keyword evidence="3" id="KW-0472">Membrane</keyword>
<dbReference type="EMBL" id="LILD01000001">
    <property type="protein sequence ID" value="KOO38970.1"/>
    <property type="molecule type" value="Genomic_DNA"/>
</dbReference>
<comment type="caution">
    <text evidence="4">The sequence shown here is derived from an EMBL/GenBank/DDBJ whole genome shotgun (WGS) entry which is preliminary data.</text>
</comment>
<evidence type="ECO:0008006" key="5">
    <source>
        <dbReference type="Google" id="ProtNLM"/>
    </source>
</evidence>
<protein>
    <recommendedName>
        <fullName evidence="5">Trypsin-like peptidase domain-containing protein</fullName>
    </recommendedName>
</protein>
<dbReference type="PANTHER" id="PTHR43019:SF23">
    <property type="entry name" value="PROTEASE DO-LIKE 5, CHLOROPLASTIC"/>
    <property type="match status" value="1"/>
</dbReference>
<name>A0A0M0KJM2_ALKHA</name>
<keyword evidence="3" id="KW-1133">Transmembrane helix</keyword>
<evidence type="ECO:0000256" key="1">
    <source>
        <dbReference type="ARBA" id="ARBA00022825"/>
    </source>
</evidence>